<keyword evidence="1" id="KW-1133">Transmembrane helix</keyword>
<name>K6X0C2_9ACTN</name>
<protein>
    <recommendedName>
        <fullName evidence="4">DUF5134 domain-containing protein</fullName>
    </recommendedName>
</protein>
<comment type="caution">
    <text evidence="2">The sequence shown here is derived from an EMBL/GenBank/DDBJ whole genome shotgun (WGS) entry which is preliminary data.</text>
</comment>
<organism evidence="2 3">
    <name type="scientific">Gordonia rhizosphera NBRC 16068</name>
    <dbReference type="NCBI Taxonomy" id="1108045"/>
    <lineage>
        <taxon>Bacteria</taxon>
        <taxon>Bacillati</taxon>
        <taxon>Actinomycetota</taxon>
        <taxon>Actinomycetes</taxon>
        <taxon>Mycobacteriales</taxon>
        <taxon>Gordoniaceae</taxon>
        <taxon>Gordonia</taxon>
    </lineage>
</organism>
<sequence>MLTSATMTLAMPMDHQSHTGGGDNFLTQGGPWFPGWLTIIASVLLLGAILHHLPCVIRGHGNRWFHLGHIAMSASMIYMYLNMSYRPPSSWGPTVARAQMWFFVATSALVLIYLISLLIRRRSFSILWFLLFAQQAGMVYMWLPMRSWSGLITALVTVWFLLEMLGWLTDAYRGYQITPGTTAITDTHAGTAVAAGRTGTAVTDTLADAAVSETRTGTAVIDAPDEAACGNPDGDTESDPGAIHVAPGWLDRATMAYMALSMAYMFLGMQEMRGFHL</sequence>
<reference evidence="2 3" key="1">
    <citation type="submission" date="2012-08" db="EMBL/GenBank/DDBJ databases">
        <title>Whole genome shotgun sequence of Gordonia rhizosphera NBRC 16068.</title>
        <authorList>
            <person name="Takarada H."/>
            <person name="Isaki S."/>
            <person name="Hosoyama A."/>
            <person name="Tsuchikane K."/>
            <person name="Katsumata H."/>
            <person name="Baba S."/>
            <person name="Ohji S."/>
            <person name="Yamazaki S."/>
            <person name="Fujita N."/>
        </authorList>
    </citation>
    <scope>NUCLEOTIDE SEQUENCE [LARGE SCALE GENOMIC DNA]</scope>
    <source>
        <strain evidence="2 3">NBRC 16068</strain>
    </source>
</reference>
<feature type="transmembrane region" description="Helical" evidence="1">
    <location>
        <begin position="101"/>
        <end position="119"/>
    </location>
</feature>
<evidence type="ECO:0000313" key="3">
    <source>
        <dbReference type="Proteomes" id="UP000008363"/>
    </source>
</evidence>
<dbReference type="EMBL" id="BAHC01000168">
    <property type="protein sequence ID" value="GAB92249.1"/>
    <property type="molecule type" value="Genomic_DNA"/>
</dbReference>
<dbReference type="AlphaFoldDB" id="K6X0C2"/>
<feature type="transmembrane region" description="Helical" evidence="1">
    <location>
        <begin position="149"/>
        <end position="168"/>
    </location>
</feature>
<feature type="transmembrane region" description="Helical" evidence="1">
    <location>
        <begin position="64"/>
        <end position="81"/>
    </location>
</feature>
<gene>
    <name evidence="2" type="ORF">GORHZ_168_00470</name>
</gene>
<keyword evidence="3" id="KW-1185">Reference proteome</keyword>
<feature type="transmembrane region" description="Helical" evidence="1">
    <location>
        <begin position="33"/>
        <end position="52"/>
    </location>
</feature>
<evidence type="ECO:0000313" key="2">
    <source>
        <dbReference type="EMBL" id="GAB92249.1"/>
    </source>
</evidence>
<evidence type="ECO:0000256" key="1">
    <source>
        <dbReference type="SAM" id="Phobius"/>
    </source>
</evidence>
<evidence type="ECO:0008006" key="4">
    <source>
        <dbReference type="Google" id="ProtNLM"/>
    </source>
</evidence>
<accession>K6X0C2</accession>
<feature type="transmembrane region" description="Helical" evidence="1">
    <location>
        <begin position="126"/>
        <end position="143"/>
    </location>
</feature>
<keyword evidence="1" id="KW-0472">Membrane</keyword>
<dbReference type="STRING" id="1108045.GORHZ_168_00470"/>
<dbReference type="Proteomes" id="UP000008363">
    <property type="component" value="Unassembled WGS sequence"/>
</dbReference>
<keyword evidence="1" id="KW-0812">Transmembrane</keyword>
<proteinExistence type="predicted"/>